<feature type="domain" description="SHSP" evidence="7">
    <location>
        <begin position="268"/>
        <end position="361"/>
    </location>
</feature>
<accession>A0A9Q0FSX9</accession>
<dbReference type="AlphaFoldDB" id="A0A9Q0FSX9"/>
<feature type="compositionally biased region" description="Polar residues" evidence="5">
    <location>
        <begin position="116"/>
        <end position="127"/>
    </location>
</feature>
<reference evidence="8" key="2">
    <citation type="journal article" date="2023" name="Plants (Basel)">
        <title>Annotation of the Turnera subulata (Passifloraceae) Draft Genome Reveals the S-Locus Evolved after the Divergence of Turneroideae from Passifloroideae in a Stepwise Manner.</title>
        <authorList>
            <person name="Henning P.M."/>
            <person name="Roalson E.H."/>
            <person name="Mir W."/>
            <person name="McCubbin A.G."/>
            <person name="Shore J.S."/>
        </authorList>
    </citation>
    <scope>NUCLEOTIDE SEQUENCE</scope>
    <source>
        <strain evidence="8">F60SS</strain>
    </source>
</reference>
<evidence type="ECO:0000256" key="6">
    <source>
        <dbReference type="SAM" id="SignalP"/>
    </source>
</evidence>
<dbReference type="PANTHER" id="PTHR46991:SF11">
    <property type="entry name" value="SMALL HEAT SHOCK PROTEIN HSPF"/>
    <property type="match status" value="1"/>
</dbReference>
<dbReference type="InterPro" id="IPR002068">
    <property type="entry name" value="A-crystallin/Hsp20_dom"/>
</dbReference>
<dbReference type="Pfam" id="PF00011">
    <property type="entry name" value="HSP20"/>
    <property type="match status" value="1"/>
</dbReference>
<evidence type="ECO:0000256" key="5">
    <source>
        <dbReference type="SAM" id="MobiDB-lite"/>
    </source>
</evidence>
<comment type="similarity">
    <text evidence="3 4">Belongs to the small heat shock protein (HSP20) family.</text>
</comment>
<dbReference type="PROSITE" id="PS01031">
    <property type="entry name" value="SHSP"/>
    <property type="match status" value="1"/>
</dbReference>
<organism evidence="8 9">
    <name type="scientific">Turnera subulata</name>
    <dbReference type="NCBI Taxonomy" id="218843"/>
    <lineage>
        <taxon>Eukaryota</taxon>
        <taxon>Viridiplantae</taxon>
        <taxon>Streptophyta</taxon>
        <taxon>Embryophyta</taxon>
        <taxon>Tracheophyta</taxon>
        <taxon>Spermatophyta</taxon>
        <taxon>Magnoliopsida</taxon>
        <taxon>eudicotyledons</taxon>
        <taxon>Gunneridae</taxon>
        <taxon>Pentapetalae</taxon>
        <taxon>rosids</taxon>
        <taxon>fabids</taxon>
        <taxon>Malpighiales</taxon>
        <taxon>Passifloraceae</taxon>
        <taxon>Turnera</taxon>
    </lineage>
</organism>
<dbReference type="EMBL" id="JAKUCV010003969">
    <property type="protein sequence ID" value="KAJ4837011.1"/>
    <property type="molecule type" value="Genomic_DNA"/>
</dbReference>
<keyword evidence="1" id="KW-0809">Transit peptide</keyword>
<keyword evidence="6" id="KW-0732">Signal</keyword>
<evidence type="ECO:0000313" key="9">
    <source>
        <dbReference type="Proteomes" id="UP001141552"/>
    </source>
</evidence>
<feature type="chain" id="PRO_5040113493" description="SHSP domain-containing protein" evidence="6">
    <location>
        <begin position="17"/>
        <end position="361"/>
    </location>
</feature>
<name>A0A9Q0FSX9_9ROSI</name>
<dbReference type="OrthoDB" id="1431247at2759"/>
<feature type="compositionally biased region" description="Polar residues" evidence="5">
    <location>
        <begin position="144"/>
        <end position="155"/>
    </location>
</feature>
<dbReference type="PANTHER" id="PTHR46991">
    <property type="entry name" value="23.5 KDA HEAT SHOCK PROTEIN, MITOCHONDRIAL"/>
    <property type="match status" value="1"/>
</dbReference>
<feature type="region of interest" description="Disordered" evidence="5">
    <location>
        <begin position="116"/>
        <end position="193"/>
    </location>
</feature>
<evidence type="ECO:0000256" key="1">
    <source>
        <dbReference type="ARBA" id="ARBA00022946"/>
    </source>
</evidence>
<evidence type="ECO:0000313" key="8">
    <source>
        <dbReference type="EMBL" id="KAJ4837011.1"/>
    </source>
</evidence>
<dbReference type="SUPFAM" id="SSF49764">
    <property type="entry name" value="HSP20-like chaperones"/>
    <property type="match status" value="1"/>
</dbReference>
<keyword evidence="9" id="KW-1185">Reference proteome</keyword>
<feature type="signal peptide" evidence="6">
    <location>
        <begin position="1"/>
        <end position="16"/>
    </location>
</feature>
<reference evidence="8" key="1">
    <citation type="submission" date="2022-02" db="EMBL/GenBank/DDBJ databases">
        <authorList>
            <person name="Henning P.M."/>
            <person name="McCubbin A.G."/>
            <person name="Shore J.S."/>
        </authorList>
    </citation>
    <scope>NUCLEOTIDE SEQUENCE</scope>
    <source>
        <strain evidence="8">F60SS</strain>
        <tissue evidence="8">Leaves</tissue>
    </source>
</reference>
<evidence type="ECO:0000256" key="3">
    <source>
        <dbReference type="PROSITE-ProRule" id="PRU00285"/>
    </source>
</evidence>
<feature type="compositionally biased region" description="Basic and acidic residues" evidence="5">
    <location>
        <begin position="173"/>
        <end position="185"/>
    </location>
</feature>
<dbReference type="InterPro" id="IPR008978">
    <property type="entry name" value="HSP20-like_chaperone"/>
</dbReference>
<gene>
    <name evidence="8" type="ORF">Tsubulata_016667</name>
</gene>
<protein>
    <recommendedName>
        <fullName evidence="7">SHSP domain-containing protein</fullName>
    </recommendedName>
</protein>
<dbReference type="Gene3D" id="2.60.40.790">
    <property type="match status" value="1"/>
</dbReference>
<keyword evidence="2" id="KW-0346">Stress response</keyword>
<comment type="caution">
    <text evidence="8">The sequence shown here is derived from an EMBL/GenBank/DDBJ whole genome shotgun (WGS) entry which is preliminary data.</text>
</comment>
<proteinExistence type="inferred from homology"/>
<evidence type="ECO:0000256" key="2">
    <source>
        <dbReference type="ARBA" id="ARBA00023016"/>
    </source>
</evidence>
<evidence type="ECO:0000259" key="7">
    <source>
        <dbReference type="PROSITE" id="PS01031"/>
    </source>
</evidence>
<dbReference type="CDD" id="cd06464">
    <property type="entry name" value="ACD_sHsps-like"/>
    <property type="match status" value="1"/>
</dbReference>
<dbReference type="InterPro" id="IPR044656">
    <property type="entry name" value="HSP14.7/HSP23.5/HSP23.6-like"/>
</dbReference>
<dbReference type="Proteomes" id="UP001141552">
    <property type="component" value="Unassembled WGS sequence"/>
</dbReference>
<evidence type="ECO:0000256" key="4">
    <source>
        <dbReference type="RuleBase" id="RU003616"/>
    </source>
</evidence>
<sequence length="361" mass="38392">MLLCFKTTMALNLLSAARTHLPKLVFPSTHRLFAGPARSFCSSGGGNNTYGNKTLLPGQPFVPAGTGSSYPASGDVNRSGVSSRVKAVIGSSFSASSANGGAYLAGLTNRRFFSTIRASPSGTTPGTQMMDGALNSDDKGGASSGETKASANSQTKDAELSAGTQMMDGALNSDDKGSASSREAKASATTQTKDAELSGEFEMYIDWDSCEEDPEKASTNVAKRFTKGISGVILKFAKFTDEGPEFTAQLAEHFDGKELAKMIFWHPFQVMGEVPAYEAFVQDDNWRVRVDMPGIGADDVKLNFKDNTLYIRGEEKPNGDAAAARVYSGKLDMPDGQYLTNNFSVTAKDGVIRISVPKVKV</sequence>